<comment type="caution">
    <text evidence="13">The sequence shown here is derived from an EMBL/GenBank/DDBJ whole genome shotgun (WGS) entry which is preliminary data.</text>
</comment>
<dbReference type="EMBL" id="DWXO01000093">
    <property type="protein sequence ID" value="HJB81283.1"/>
    <property type="molecule type" value="Genomic_DNA"/>
</dbReference>
<dbReference type="PANTHER" id="PTHR30040:SF2">
    <property type="entry name" value="FAD:PROTEIN FMN TRANSFERASE"/>
    <property type="match status" value="1"/>
</dbReference>
<protein>
    <recommendedName>
        <fullName evidence="2 10">FAD:protein FMN transferase</fullName>
        <ecNumber evidence="1 10">2.7.1.180</ecNumber>
    </recommendedName>
    <alternativeName>
        <fullName evidence="8 10">Flavin transferase</fullName>
    </alternativeName>
</protein>
<dbReference type="PANTHER" id="PTHR30040">
    <property type="entry name" value="THIAMINE BIOSYNTHESIS LIPOPROTEIN APBE"/>
    <property type="match status" value="1"/>
</dbReference>
<dbReference type="AlphaFoldDB" id="A0A9D2MPF6"/>
<comment type="cofactor">
    <cofactor evidence="11">
        <name>Mg(2+)</name>
        <dbReference type="ChEBI" id="CHEBI:18420"/>
    </cofactor>
    <cofactor evidence="11">
        <name>Mn(2+)</name>
        <dbReference type="ChEBI" id="CHEBI:29035"/>
    </cofactor>
    <text evidence="11">Magnesium. Can also use manganese.</text>
</comment>
<name>A0A9D2MPF6_9FIRM</name>
<keyword evidence="12" id="KW-0449">Lipoprotein</keyword>
<dbReference type="SUPFAM" id="SSF143631">
    <property type="entry name" value="ApbE-like"/>
    <property type="match status" value="1"/>
</dbReference>
<feature type="binding site" evidence="11">
    <location>
        <position position="284"/>
    </location>
    <ligand>
        <name>Mg(2+)</name>
        <dbReference type="ChEBI" id="CHEBI:18420"/>
    </ligand>
</feature>
<keyword evidence="6 10" id="KW-0274">FAD</keyword>
<evidence type="ECO:0000256" key="2">
    <source>
        <dbReference type="ARBA" id="ARBA00016337"/>
    </source>
</evidence>
<sequence>MKRFLPFLCCLLFLAGCTAAPDAAEPAQAQFFSMDTVMSIRVYSEGGEDALQAARQEIEGLDKLLSRTDPDSQISLLNSHAGDGTLVALDDQVVQLLSFAKSVSQLVPGCFDITIAPVMDAWGFTTEERHVPSAQDLAAAMTLVDSGKLTVDEAASAARLEQAGMEVDLGAVAKGFAAGRADAVLREQGVTSALLDLGGNVTTIGSKLDGSAWQVAVKDPQNTSEALCVLSLEDQTASTSGGYERYFEENGQTYHHIIDPETGYPAGSGLLSVTVISSDPMLADALSTTLFVAGPEEALDFWRSREDFELVLCTQDNRVIVTEGLEAGYRPAAEDRGYTYEIARR</sequence>
<dbReference type="PROSITE" id="PS51257">
    <property type="entry name" value="PROKAR_LIPOPROTEIN"/>
    <property type="match status" value="1"/>
</dbReference>
<dbReference type="Pfam" id="PF02424">
    <property type="entry name" value="ApbE"/>
    <property type="match status" value="1"/>
</dbReference>
<dbReference type="Proteomes" id="UP000823921">
    <property type="component" value="Unassembled WGS sequence"/>
</dbReference>
<evidence type="ECO:0000256" key="6">
    <source>
        <dbReference type="ARBA" id="ARBA00022827"/>
    </source>
</evidence>
<reference evidence="13" key="2">
    <citation type="submission" date="2021-04" db="EMBL/GenBank/DDBJ databases">
        <authorList>
            <person name="Gilroy R."/>
        </authorList>
    </citation>
    <scope>NUCLEOTIDE SEQUENCE</scope>
    <source>
        <strain evidence="13">CHK192-8294</strain>
    </source>
</reference>
<keyword evidence="12" id="KW-0472">Membrane</keyword>
<evidence type="ECO:0000256" key="8">
    <source>
        <dbReference type="ARBA" id="ARBA00031306"/>
    </source>
</evidence>
<dbReference type="PIRSF" id="PIRSF006268">
    <property type="entry name" value="ApbE"/>
    <property type="match status" value="1"/>
</dbReference>
<dbReference type="Gene3D" id="3.10.520.10">
    <property type="entry name" value="ApbE-like domains"/>
    <property type="match status" value="1"/>
</dbReference>
<dbReference type="InterPro" id="IPR003374">
    <property type="entry name" value="ApbE-like_sf"/>
</dbReference>
<evidence type="ECO:0000256" key="12">
    <source>
        <dbReference type="RuleBase" id="RU363002"/>
    </source>
</evidence>
<comment type="subcellular location">
    <subcellularLocation>
        <location evidence="12">Cell inner membrane</location>
        <topology evidence="12">Lipid-anchor</topology>
        <orientation evidence="12">Periplasmic side</orientation>
    </subcellularLocation>
</comment>
<keyword evidence="12" id="KW-0997">Cell inner membrane</keyword>
<organism evidence="13 14">
    <name type="scientific">Candidatus Flavonifractor intestinigallinarum</name>
    <dbReference type="NCBI Taxonomy" id="2838586"/>
    <lineage>
        <taxon>Bacteria</taxon>
        <taxon>Bacillati</taxon>
        <taxon>Bacillota</taxon>
        <taxon>Clostridia</taxon>
        <taxon>Eubacteriales</taxon>
        <taxon>Oscillospiraceae</taxon>
        <taxon>Flavonifractor</taxon>
    </lineage>
</organism>
<evidence type="ECO:0000256" key="9">
    <source>
        <dbReference type="ARBA" id="ARBA00048540"/>
    </source>
</evidence>
<comment type="catalytic activity">
    <reaction evidence="9 10 12">
        <text>L-threonyl-[protein] + FAD = FMN-L-threonyl-[protein] + AMP + H(+)</text>
        <dbReference type="Rhea" id="RHEA:36847"/>
        <dbReference type="Rhea" id="RHEA-COMP:11060"/>
        <dbReference type="Rhea" id="RHEA-COMP:11061"/>
        <dbReference type="ChEBI" id="CHEBI:15378"/>
        <dbReference type="ChEBI" id="CHEBI:30013"/>
        <dbReference type="ChEBI" id="CHEBI:57692"/>
        <dbReference type="ChEBI" id="CHEBI:74257"/>
        <dbReference type="ChEBI" id="CHEBI:456215"/>
        <dbReference type="EC" id="2.7.1.180"/>
    </reaction>
</comment>
<evidence type="ECO:0000256" key="3">
    <source>
        <dbReference type="ARBA" id="ARBA00022630"/>
    </source>
</evidence>
<comment type="function">
    <text evidence="12">Flavin transferase that catalyzes the transfer of the FMN moiety of FAD and its covalent binding to the hydroxyl group of a threonine residue in a target flavoprotein.</text>
</comment>
<keyword evidence="3 10" id="KW-0285">Flavoprotein</keyword>
<dbReference type="GO" id="GO:0046872">
    <property type="term" value="F:metal ion binding"/>
    <property type="evidence" value="ECO:0007669"/>
    <property type="project" value="UniProtKB-UniRule"/>
</dbReference>
<evidence type="ECO:0000256" key="5">
    <source>
        <dbReference type="ARBA" id="ARBA00022723"/>
    </source>
</evidence>
<evidence type="ECO:0000256" key="7">
    <source>
        <dbReference type="ARBA" id="ARBA00022842"/>
    </source>
</evidence>
<feature type="binding site" evidence="11">
    <location>
        <position position="288"/>
    </location>
    <ligand>
        <name>Mg(2+)</name>
        <dbReference type="ChEBI" id="CHEBI:18420"/>
    </ligand>
</feature>
<feature type="signal peptide" evidence="12">
    <location>
        <begin position="1"/>
        <end position="23"/>
    </location>
</feature>
<evidence type="ECO:0000313" key="13">
    <source>
        <dbReference type="EMBL" id="HJB81283.1"/>
    </source>
</evidence>
<evidence type="ECO:0000256" key="4">
    <source>
        <dbReference type="ARBA" id="ARBA00022679"/>
    </source>
</evidence>
<accession>A0A9D2MPF6</accession>
<evidence type="ECO:0000256" key="10">
    <source>
        <dbReference type="PIRNR" id="PIRNR006268"/>
    </source>
</evidence>
<dbReference type="EC" id="2.7.1.180" evidence="1 10"/>
<evidence type="ECO:0000256" key="1">
    <source>
        <dbReference type="ARBA" id="ARBA00011955"/>
    </source>
</evidence>
<reference evidence="13" key="1">
    <citation type="journal article" date="2021" name="PeerJ">
        <title>Extensive microbial diversity within the chicken gut microbiome revealed by metagenomics and culture.</title>
        <authorList>
            <person name="Gilroy R."/>
            <person name="Ravi A."/>
            <person name="Getino M."/>
            <person name="Pursley I."/>
            <person name="Horton D.L."/>
            <person name="Alikhan N.F."/>
            <person name="Baker D."/>
            <person name="Gharbi K."/>
            <person name="Hall N."/>
            <person name="Watson M."/>
            <person name="Adriaenssens E.M."/>
            <person name="Foster-Nyarko E."/>
            <person name="Jarju S."/>
            <person name="Secka A."/>
            <person name="Antonio M."/>
            <person name="Oren A."/>
            <person name="Chaudhuri R.R."/>
            <person name="La Ragione R."/>
            <person name="Hildebrand F."/>
            <person name="Pallen M.J."/>
        </authorList>
    </citation>
    <scope>NUCLEOTIDE SEQUENCE</scope>
    <source>
        <strain evidence="13">CHK192-8294</strain>
    </source>
</reference>
<gene>
    <name evidence="13" type="ORF">H9712_09865</name>
</gene>
<dbReference type="GO" id="GO:0005886">
    <property type="term" value="C:plasma membrane"/>
    <property type="evidence" value="ECO:0007669"/>
    <property type="project" value="UniProtKB-SubCell"/>
</dbReference>
<proteinExistence type="inferred from homology"/>
<dbReference type="GO" id="GO:0016740">
    <property type="term" value="F:transferase activity"/>
    <property type="evidence" value="ECO:0007669"/>
    <property type="project" value="UniProtKB-UniRule"/>
</dbReference>
<keyword evidence="12" id="KW-0732">Signal</keyword>
<keyword evidence="4 10" id="KW-0808">Transferase</keyword>
<keyword evidence="7 10" id="KW-0460">Magnesium</keyword>
<dbReference type="InterPro" id="IPR024932">
    <property type="entry name" value="ApbE"/>
</dbReference>
<feature type="chain" id="PRO_5039749084" description="FAD:protein FMN transferase" evidence="12">
    <location>
        <begin position="24"/>
        <end position="345"/>
    </location>
</feature>
<keyword evidence="12" id="KW-1003">Cell membrane</keyword>
<keyword evidence="5 10" id="KW-0479">Metal-binding</keyword>
<evidence type="ECO:0000256" key="11">
    <source>
        <dbReference type="PIRSR" id="PIRSR006268-2"/>
    </source>
</evidence>
<comment type="similarity">
    <text evidence="10 12">Belongs to the ApbE family.</text>
</comment>
<feature type="binding site" evidence="11">
    <location>
        <position position="171"/>
    </location>
    <ligand>
        <name>Mg(2+)</name>
        <dbReference type="ChEBI" id="CHEBI:18420"/>
    </ligand>
</feature>
<evidence type="ECO:0000313" key="14">
    <source>
        <dbReference type="Proteomes" id="UP000823921"/>
    </source>
</evidence>